<accession>A0A1V4GVS7</accession>
<name>A0A1V4GVS7_MORLA</name>
<evidence type="ECO:0000313" key="1">
    <source>
        <dbReference type="EMBL" id="OPH36717.1"/>
    </source>
</evidence>
<protein>
    <submittedName>
        <fullName evidence="1">Uncharacterized protein</fullName>
    </submittedName>
</protein>
<dbReference type="AlphaFoldDB" id="A0A1V4GVS7"/>
<reference evidence="2" key="1">
    <citation type="submission" date="2017-03" db="EMBL/GenBank/DDBJ databases">
        <title>Draft genome sequence of Moraxella equi CCUG 4950T type strain.</title>
        <authorList>
            <person name="Salva-Serra F."/>
            <person name="Engstrom-Jakobsson H."/>
            <person name="Thorell K."/>
            <person name="Jaen-Luchoro D."/>
            <person name="Gonzales-Siles L."/>
            <person name="Karlsson R."/>
            <person name="Yazdan S."/>
            <person name="Boulund F."/>
            <person name="Johnning A."/>
            <person name="Engstrand L."/>
            <person name="Kristiansson E."/>
            <person name="Moore E."/>
        </authorList>
    </citation>
    <scope>NUCLEOTIDE SEQUENCE [LARGE SCALE GENOMIC DNA]</scope>
    <source>
        <strain evidence="2">CCUG 4441</strain>
    </source>
</reference>
<dbReference type="Pfam" id="PF22758">
    <property type="entry name" value="Phage_cement"/>
    <property type="match status" value="1"/>
</dbReference>
<dbReference type="Proteomes" id="UP000191025">
    <property type="component" value="Unassembled WGS sequence"/>
</dbReference>
<gene>
    <name evidence="1" type="ORF">B5J94_06645</name>
</gene>
<organism evidence="1 2">
    <name type="scientific">Moraxella lacunata</name>
    <dbReference type="NCBI Taxonomy" id="477"/>
    <lineage>
        <taxon>Bacteria</taxon>
        <taxon>Pseudomonadati</taxon>
        <taxon>Pseudomonadota</taxon>
        <taxon>Gammaproteobacteria</taxon>
        <taxon>Moraxellales</taxon>
        <taxon>Moraxellaceae</taxon>
        <taxon>Moraxella</taxon>
    </lineage>
</organism>
<comment type="caution">
    <text evidence="1">The sequence shown here is derived from an EMBL/GenBank/DDBJ whole genome shotgun (WGS) entry which is preliminary data.</text>
</comment>
<dbReference type="EMBL" id="MXAN01000046">
    <property type="protein sequence ID" value="OPH36717.1"/>
    <property type="molecule type" value="Genomic_DNA"/>
</dbReference>
<proteinExistence type="predicted"/>
<evidence type="ECO:0000313" key="2">
    <source>
        <dbReference type="Proteomes" id="UP000191025"/>
    </source>
</evidence>
<sequence length="152" mass="15910">MFNQALTGDNAIALLGQRVKSAPEEVLSLPLMVEPTYPVKDGSPIYLTADKKGCTTVQNATAGFVGVVVLHNIGKSGKSADGEFYQKGDVVPVMVKGKIWVEAKDAVSELTGDVGASEQGQFSTSDTPLKGLRFASPSVGTKNLTIVEILGV</sequence>
<dbReference type="InterPro" id="IPR054438">
    <property type="entry name" value="Struct_cement_gp24/gp6"/>
</dbReference>
<dbReference type="RefSeq" id="WP_062498452.1">
    <property type="nucleotide sequence ID" value="NZ_MXAN01000046.1"/>
</dbReference>